<keyword evidence="6 11" id="KW-0732">Signal</keyword>
<dbReference type="InterPro" id="IPR038591">
    <property type="entry name" value="NolW-like_sf"/>
</dbReference>
<proteinExistence type="inferred from homology"/>
<comment type="caution">
    <text evidence="15">The sequence shown here is derived from an EMBL/GenBank/DDBJ whole genome shotgun (WGS) entry which is preliminary data.</text>
</comment>
<keyword evidence="9" id="KW-0998">Cell outer membrane</keyword>
<evidence type="ECO:0000256" key="9">
    <source>
        <dbReference type="ARBA" id="ARBA00023237"/>
    </source>
</evidence>
<gene>
    <name evidence="15" type="ORF">DFR49_0103</name>
</gene>
<dbReference type="Pfam" id="PF21305">
    <property type="entry name" value="type_II_gspD_N0"/>
    <property type="match status" value="1"/>
</dbReference>
<dbReference type="PANTHER" id="PTHR30332:SF24">
    <property type="entry name" value="SECRETIN GSPD-RELATED"/>
    <property type="match status" value="1"/>
</dbReference>
<comment type="similarity">
    <text evidence="2">Belongs to the bacterial secretin family. GSP D subfamily.</text>
</comment>
<dbReference type="GO" id="GO:0015628">
    <property type="term" value="P:protein secretion by the type II secretion system"/>
    <property type="evidence" value="ECO:0007669"/>
    <property type="project" value="InterPro"/>
</dbReference>
<feature type="domain" description="Type II/III secretion system secretin-like" evidence="12">
    <location>
        <begin position="491"/>
        <end position="655"/>
    </location>
</feature>
<dbReference type="InterPro" id="IPR050810">
    <property type="entry name" value="Bact_Secretion_Sys_Channel"/>
</dbReference>
<dbReference type="InterPro" id="IPR005644">
    <property type="entry name" value="NolW-like"/>
</dbReference>
<name>A0A397PB12_9SPHN</name>
<evidence type="ECO:0000259" key="12">
    <source>
        <dbReference type="Pfam" id="PF00263"/>
    </source>
</evidence>
<evidence type="ECO:0000313" key="16">
    <source>
        <dbReference type="Proteomes" id="UP000266568"/>
    </source>
</evidence>
<comment type="subcellular location">
    <subcellularLocation>
        <location evidence="1 10">Cell outer membrane</location>
    </subcellularLocation>
</comment>
<dbReference type="GO" id="GO:0009279">
    <property type="term" value="C:cell outer membrane"/>
    <property type="evidence" value="ECO:0007669"/>
    <property type="project" value="UniProtKB-SubCell"/>
</dbReference>
<evidence type="ECO:0000259" key="14">
    <source>
        <dbReference type="Pfam" id="PF21305"/>
    </source>
</evidence>
<dbReference type="Pfam" id="PF03958">
    <property type="entry name" value="Secretin_N"/>
    <property type="match status" value="3"/>
</dbReference>
<evidence type="ECO:0000256" key="10">
    <source>
        <dbReference type="RuleBase" id="RU004004"/>
    </source>
</evidence>
<evidence type="ECO:0000256" key="3">
    <source>
        <dbReference type="ARBA" id="ARBA00022448"/>
    </source>
</evidence>
<reference evidence="15 16" key="1">
    <citation type="submission" date="2018-08" db="EMBL/GenBank/DDBJ databases">
        <title>Genomic Encyclopedia of Type Strains, Phase IV (KMG-IV): sequencing the most valuable type-strain genomes for metagenomic binning, comparative biology and taxonomic classification.</title>
        <authorList>
            <person name="Goeker M."/>
        </authorList>
    </citation>
    <scope>NUCLEOTIDE SEQUENCE [LARGE SCALE GENOMIC DNA]</scope>
    <source>
        <strain evidence="15 16">DSM 25527</strain>
    </source>
</reference>
<protein>
    <submittedName>
        <fullName evidence="15">Type II secretion system protein D (GspD)</fullName>
    </submittedName>
</protein>
<dbReference type="InterPro" id="IPR049371">
    <property type="entry name" value="GspD-like_N0"/>
</dbReference>
<dbReference type="InterPro" id="IPR013356">
    <property type="entry name" value="T2SS_GspD"/>
</dbReference>
<evidence type="ECO:0000256" key="4">
    <source>
        <dbReference type="ARBA" id="ARBA00022452"/>
    </source>
</evidence>
<dbReference type="OrthoDB" id="9775455at2"/>
<dbReference type="InterPro" id="IPR001775">
    <property type="entry name" value="GspD/PilQ"/>
</dbReference>
<feature type="domain" description="GspD-like N0" evidence="14">
    <location>
        <begin position="26"/>
        <end position="96"/>
    </location>
</feature>
<dbReference type="PANTHER" id="PTHR30332">
    <property type="entry name" value="PROBABLE GENERAL SECRETION PATHWAY PROTEIN D"/>
    <property type="match status" value="1"/>
</dbReference>
<keyword evidence="5" id="KW-0812">Transmembrane</keyword>
<evidence type="ECO:0000256" key="5">
    <source>
        <dbReference type="ARBA" id="ARBA00022692"/>
    </source>
</evidence>
<feature type="domain" description="NolW-like" evidence="13">
    <location>
        <begin position="182"/>
        <end position="255"/>
    </location>
</feature>
<keyword evidence="16" id="KW-1185">Reference proteome</keyword>
<keyword evidence="7" id="KW-0653">Protein transport</keyword>
<keyword evidence="8" id="KW-0472">Membrane</keyword>
<organism evidence="15 16">
    <name type="scientific">Hephaestia caeni</name>
    <dbReference type="NCBI Taxonomy" id="645617"/>
    <lineage>
        <taxon>Bacteria</taxon>
        <taxon>Pseudomonadati</taxon>
        <taxon>Pseudomonadota</taxon>
        <taxon>Alphaproteobacteria</taxon>
        <taxon>Sphingomonadales</taxon>
        <taxon>Sphingomonadaceae</taxon>
        <taxon>Hephaestia</taxon>
    </lineage>
</organism>
<evidence type="ECO:0000256" key="7">
    <source>
        <dbReference type="ARBA" id="ARBA00022927"/>
    </source>
</evidence>
<evidence type="ECO:0000256" key="2">
    <source>
        <dbReference type="ARBA" id="ARBA00006980"/>
    </source>
</evidence>
<dbReference type="PRINTS" id="PR00811">
    <property type="entry name" value="BCTERIALGSPD"/>
</dbReference>
<keyword evidence="3 10" id="KW-0813">Transport</keyword>
<evidence type="ECO:0000256" key="6">
    <source>
        <dbReference type="ARBA" id="ARBA00022729"/>
    </source>
</evidence>
<evidence type="ECO:0000256" key="8">
    <source>
        <dbReference type="ARBA" id="ARBA00023136"/>
    </source>
</evidence>
<evidence type="ECO:0000256" key="11">
    <source>
        <dbReference type="SAM" id="SignalP"/>
    </source>
</evidence>
<dbReference type="Gene3D" id="3.30.1370.120">
    <property type="match status" value="3"/>
</dbReference>
<feature type="domain" description="NolW-like" evidence="13">
    <location>
        <begin position="261"/>
        <end position="375"/>
    </location>
</feature>
<feature type="signal peptide" evidence="11">
    <location>
        <begin position="1"/>
        <end position="22"/>
    </location>
</feature>
<evidence type="ECO:0000259" key="13">
    <source>
        <dbReference type="Pfam" id="PF03958"/>
    </source>
</evidence>
<dbReference type="AlphaFoldDB" id="A0A397PB12"/>
<feature type="domain" description="NolW-like" evidence="13">
    <location>
        <begin position="120"/>
        <end position="177"/>
    </location>
</feature>
<dbReference type="Pfam" id="PF00263">
    <property type="entry name" value="Secretin"/>
    <property type="match status" value="1"/>
</dbReference>
<dbReference type="Proteomes" id="UP000266568">
    <property type="component" value="Unassembled WGS sequence"/>
</dbReference>
<keyword evidence="4" id="KW-1134">Transmembrane beta strand</keyword>
<evidence type="ECO:0000256" key="1">
    <source>
        <dbReference type="ARBA" id="ARBA00004442"/>
    </source>
</evidence>
<feature type="chain" id="PRO_5017434266" evidence="11">
    <location>
        <begin position="23"/>
        <end position="756"/>
    </location>
</feature>
<evidence type="ECO:0000313" key="15">
    <source>
        <dbReference type="EMBL" id="RIA45583.1"/>
    </source>
</evidence>
<accession>A0A397PB12</accession>
<sequence length="756" mass="79105">MTSRIFLIGAALALVLGAPAHAQQTLNVRDADIRAFIQDAARVTGRTFIIDERVQGKVSVVTDRPLSRSEYFEIVLSTLRANGLVAVPTSGGALRIQPVDGAASQPGGVGRAASRNSFVTEVFRLRHIDATSAVETLKPLVSKEGSITANRAANSLVVADYADNIQRVRALIARIDRTNDTTEIVALKNAGAREVAESLQQLSGGGAAGANGGATVGSGVVAVAIDSSNSIALRGDPAGVAKLASLARDLDRQAASGTEIRVIYLKHADAAQLLPVLQQLVGQPVTQAIEETPAFAQVPLGADGKGSTTGAVATPVSQPAATAAGTPSPATSLFLRGPVIVTRFAGANAIVIGGNADTQRMLGEVVRQLDVAREQVLVEAIIVEISDNAAKRLGVQFLLGGDPSSGVPFLATNYSNAAPSILTLAGAYGATKLDKSSTTIDGNVVTTNNNSPLTDSLQQAAAQELLGANGGFGGTLLNIGSNAIFGAIINAVKSDTASNILSTPHVLALDNHEAHFLVGQEIPITTGEALSDNFDNAFRTIQRENVGIKLDIKPQINEGGEIKLTIRQEVSSIAGPVSNNSSELILNKREFQTTLTAQDGQILAIGGLLDDNERRTIERVPLLSDIPVVGELFKSRSRTRTKTNLMVFIRPTIIRNAADGDRMTQRRYGYMRDQQLAQNPGVEPSLDALVRDYMGAVPPIPPGTPETGTVIRPQQVMTVPGGAPVTPTPPVVVPIEQQRSSTAIRPVDIAPSEAQP</sequence>
<dbReference type="GO" id="GO:0015627">
    <property type="term" value="C:type II protein secretion system complex"/>
    <property type="evidence" value="ECO:0007669"/>
    <property type="project" value="InterPro"/>
</dbReference>
<dbReference type="EMBL" id="QXDC01000002">
    <property type="protein sequence ID" value="RIA45583.1"/>
    <property type="molecule type" value="Genomic_DNA"/>
</dbReference>
<dbReference type="RefSeq" id="WP_119034112.1">
    <property type="nucleotide sequence ID" value="NZ_QXDC01000002.1"/>
</dbReference>
<dbReference type="InterPro" id="IPR004846">
    <property type="entry name" value="T2SS/T3SS_dom"/>
</dbReference>
<dbReference type="NCBIfam" id="TIGR02517">
    <property type="entry name" value="type_II_gspD"/>
    <property type="match status" value="1"/>
</dbReference>